<dbReference type="Proteomes" id="UP000034954">
    <property type="component" value="Unassembled WGS sequence"/>
</dbReference>
<dbReference type="SUPFAM" id="SSF56436">
    <property type="entry name" value="C-type lectin-like"/>
    <property type="match status" value="1"/>
</dbReference>
<dbReference type="InterPro" id="IPR042095">
    <property type="entry name" value="SUMF_sf"/>
</dbReference>
<feature type="domain" description="Sulfatase-modifying factor enzyme-like" evidence="1">
    <location>
        <begin position="11"/>
        <end position="85"/>
    </location>
</feature>
<evidence type="ECO:0000259" key="1">
    <source>
        <dbReference type="Pfam" id="PF03781"/>
    </source>
</evidence>
<evidence type="ECO:0000313" key="3">
    <source>
        <dbReference type="Proteomes" id="UP000034954"/>
    </source>
</evidence>
<dbReference type="AlphaFoldDB" id="A0A0M2UW91"/>
<dbReference type="InterPro" id="IPR051043">
    <property type="entry name" value="Sulfatase_Mod_Factor_Kinase"/>
</dbReference>
<dbReference type="EMBL" id="LAQJ01000147">
    <property type="protein sequence ID" value="KKO19845.1"/>
    <property type="molecule type" value="Genomic_DNA"/>
</dbReference>
<dbReference type="PANTHER" id="PTHR23150:SF19">
    <property type="entry name" value="FORMYLGLYCINE-GENERATING ENZYME"/>
    <property type="match status" value="1"/>
</dbReference>
<organism evidence="2 3">
    <name type="scientific">Candidatus Brocadia fulgida</name>
    <dbReference type="NCBI Taxonomy" id="380242"/>
    <lineage>
        <taxon>Bacteria</taxon>
        <taxon>Pseudomonadati</taxon>
        <taxon>Planctomycetota</taxon>
        <taxon>Candidatus Brocadiia</taxon>
        <taxon>Candidatus Brocadiales</taxon>
        <taxon>Candidatus Brocadiaceae</taxon>
        <taxon>Candidatus Brocadia</taxon>
    </lineage>
</organism>
<dbReference type="InterPro" id="IPR016187">
    <property type="entry name" value="CTDL_fold"/>
</dbReference>
<reference evidence="2 3" key="1">
    <citation type="journal article" date="2013" name="BMC Microbiol.">
        <title>Identification of the type II cytochrome c maturation pathway in anammox bacteria by comparative genomics.</title>
        <authorList>
            <person name="Ferousi C."/>
            <person name="Speth D.R."/>
            <person name="Reimann J."/>
            <person name="Op den Camp H.J."/>
            <person name="Allen J.W."/>
            <person name="Keltjens J.T."/>
            <person name="Jetten M.S."/>
        </authorList>
    </citation>
    <scope>NUCLEOTIDE SEQUENCE [LARGE SCALE GENOMIC DNA]</scope>
    <source>
        <strain evidence="2">RU1</strain>
    </source>
</reference>
<dbReference type="Gene3D" id="3.90.1580.10">
    <property type="entry name" value="paralog of FGE (formylglycine-generating enzyme)"/>
    <property type="match status" value="1"/>
</dbReference>
<dbReference type="PANTHER" id="PTHR23150">
    <property type="entry name" value="SULFATASE MODIFYING FACTOR 1, 2"/>
    <property type="match status" value="1"/>
</dbReference>
<proteinExistence type="predicted"/>
<keyword evidence="3" id="KW-1185">Reference proteome</keyword>
<name>A0A0M2UW91_9BACT</name>
<gene>
    <name evidence="2" type="ORF">BROFUL_01447</name>
</gene>
<sequence length="119" mass="13653">MFFVSEPGGYELVKIPGGVFLMGTPEQESGRFKYEWLLHEIQAPDFYLGRYPATNEEYGRFLKDNPKIEEPRYWAERKFNQPRQPVVGGKLGRCKTLCRMGRPAPAGRGRPGICLPCRD</sequence>
<evidence type="ECO:0000313" key="2">
    <source>
        <dbReference type="EMBL" id="KKO19845.1"/>
    </source>
</evidence>
<protein>
    <recommendedName>
        <fullName evidence="1">Sulfatase-modifying factor enzyme-like domain-containing protein</fullName>
    </recommendedName>
</protein>
<dbReference type="InterPro" id="IPR005532">
    <property type="entry name" value="SUMF_dom"/>
</dbReference>
<comment type="caution">
    <text evidence="2">The sequence shown here is derived from an EMBL/GenBank/DDBJ whole genome shotgun (WGS) entry which is preliminary data.</text>
</comment>
<dbReference type="Pfam" id="PF03781">
    <property type="entry name" value="FGE-sulfatase"/>
    <property type="match status" value="1"/>
</dbReference>
<accession>A0A0M2UW91</accession>
<dbReference type="GO" id="GO:0120147">
    <property type="term" value="F:formylglycine-generating oxidase activity"/>
    <property type="evidence" value="ECO:0007669"/>
    <property type="project" value="TreeGrafter"/>
</dbReference>